<dbReference type="PANTHER" id="PTHR23248:SF57">
    <property type="entry name" value="PHOSPHOLIPID SCRAMBLASE"/>
    <property type="match status" value="1"/>
</dbReference>
<evidence type="ECO:0000256" key="1">
    <source>
        <dbReference type="ARBA" id="ARBA00005350"/>
    </source>
</evidence>
<evidence type="ECO:0000256" key="2">
    <source>
        <dbReference type="RuleBase" id="RU363116"/>
    </source>
</evidence>
<keyword evidence="2" id="KW-0449">Lipoprotein</keyword>
<dbReference type="PANTHER" id="PTHR23248">
    <property type="entry name" value="PHOSPHOLIPID SCRAMBLASE-RELATED"/>
    <property type="match status" value="1"/>
</dbReference>
<comment type="similarity">
    <text evidence="1 2">Belongs to the phospholipid scramblase family.</text>
</comment>
<comment type="function">
    <text evidence="2">May mediate accelerated ATP-independent bidirectional transbilayer migration of phospholipids upon binding calcium ions that results in a loss of phospholipid asymmetry in the plasma membrane.</text>
</comment>
<protein>
    <recommendedName>
        <fullName evidence="2">Phospholipid scramblase</fullName>
    </recommendedName>
</protein>
<reference evidence="3" key="3">
    <citation type="submission" date="2025-09" db="UniProtKB">
        <authorList>
            <consortium name="Ensembl"/>
        </authorList>
    </citation>
    <scope>IDENTIFICATION</scope>
</reference>
<gene>
    <name evidence="3" type="primary">LOC114480292</name>
</gene>
<organism evidence="3 4">
    <name type="scientific">Gouania willdenowi</name>
    <name type="common">Blunt-snouted clingfish</name>
    <name type="synonym">Lepadogaster willdenowi</name>
    <dbReference type="NCBI Taxonomy" id="441366"/>
    <lineage>
        <taxon>Eukaryota</taxon>
        <taxon>Metazoa</taxon>
        <taxon>Chordata</taxon>
        <taxon>Craniata</taxon>
        <taxon>Vertebrata</taxon>
        <taxon>Euteleostomi</taxon>
        <taxon>Actinopterygii</taxon>
        <taxon>Neopterygii</taxon>
        <taxon>Teleostei</taxon>
        <taxon>Neoteleostei</taxon>
        <taxon>Acanthomorphata</taxon>
        <taxon>Ovalentaria</taxon>
        <taxon>Blenniimorphae</taxon>
        <taxon>Blenniiformes</taxon>
        <taxon>Gobiesocoidei</taxon>
        <taxon>Gobiesocidae</taxon>
        <taxon>Gobiesocinae</taxon>
        <taxon>Gouania</taxon>
    </lineage>
</organism>
<keyword evidence="2" id="KW-0106">Calcium</keyword>
<proteinExistence type="inferred from homology"/>
<dbReference type="GO" id="GO:0017128">
    <property type="term" value="F:phospholipid scramblase activity"/>
    <property type="evidence" value="ECO:0007669"/>
    <property type="project" value="InterPro"/>
</dbReference>
<dbReference type="GO" id="GO:0005886">
    <property type="term" value="C:plasma membrane"/>
    <property type="evidence" value="ECO:0007669"/>
    <property type="project" value="TreeGrafter"/>
</dbReference>
<dbReference type="InterPro" id="IPR005552">
    <property type="entry name" value="Scramblase"/>
</dbReference>
<comment type="cofactor">
    <cofactor evidence="2">
        <name>Ca(2+)</name>
        <dbReference type="ChEBI" id="CHEBI:29108"/>
    </cofactor>
</comment>
<evidence type="ECO:0000313" key="3">
    <source>
        <dbReference type="Ensembl" id="ENSGWIP00000033593.1"/>
    </source>
</evidence>
<accession>A0A8C5GPZ9</accession>
<keyword evidence="4" id="KW-1185">Reference proteome</keyword>
<reference evidence="3" key="2">
    <citation type="submission" date="2025-08" db="UniProtKB">
        <authorList>
            <consortium name="Ensembl"/>
        </authorList>
    </citation>
    <scope>IDENTIFICATION</scope>
</reference>
<sequence>MSGYPTQYNQPPYPMPHPGERFALPYNYSAGYSDLGQDPPPSFDMHYNMGPPPIMFQPSAVVPASPPAGITPAPDAPHSMVPIGVPPGLEYLAQIDHIQIHQKVELVKASVGFDMKNQYKIKNSQGQKIYKAKEENDYCTKNCCGSLRSFVMKISDYSDREVIRLIRPFRCMSCCCPCCLQEMEVQAPPGTTIGYVKQDWHPFLPKVSIQGPNKETLMKIEGPCCVSYCCGDVNYELKTNDSDEAIGLISKQWSGVLKEVFPLDLDVKMKAVLLGACFLIDFMFFGAVRPRSIALSSEMDE</sequence>
<name>A0A8C5GPZ9_GOUWI</name>
<evidence type="ECO:0000313" key="4">
    <source>
        <dbReference type="Proteomes" id="UP000694680"/>
    </source>
</evidence>
<dbReference type="Pfam" id="PF03803">
    <property type="entry name" value="Scramblase"/>
    <property type="match status" value="1"/>
</dbReference>
<dbReference type="AlphaFoldDB" id="A0A8C5GPZ9"/>
<reference evidence="3" key="1">
    <citation type="submission" date="2020-06" db="EMBL/GenBank/DDBJ databases">
        <authorList>
            <consortium name="Wellcome Sanger Institute Data Sharing"/>
        </authorList>
    </citation>
    <scope>NUCLEOTIDE SEQUENCE [LARGE SCALE GENOMIC DNA]</scope>
</reference>
<dbReference type="Proteomes" id="UP000694680">
    <property type="component" value="Chromosome 18"/>
</dbReference>
<dbReference type="Ensembl" id="ENSGWIT00000036579.1">
    <property type="protein sequence ID" value="ENSGWIP00000033593.1"/>
    <property type="gene ID" value="ENSGWIG00000017299.1"/>
</dbReference>
<keyword evidence="2" id="KW-0564">Palmitate</keyword>